<keyword evidence="2" id="KW-1133">Transmembrane helix</keyword>
<proteinExistence type="predicted"/>
<evidence type="ECO:0000256" key="2">
    <source>
        <dbReference type="SAM" id="Phobius"/>
    </source>
</evidence>
<feature type="transmembrane region" description="Helical" evidence="2">
    <location>
        <begin position="544"/>
        <end position="563"/>
    </location>
</feature>
<name>A0A4Y7Q158_9AGAM</name>
<keyword evidence="4" id="KW-1185">Reference proteome</keyword>
<feature type="region of interest" description="Disordered" evidence="1">
    <location>
        <begin position="1"/>
        <end position="34"/>
    </location>
</feature>
<keyword evidence="2" id="KW-0472">Membrane</keyword>
<evidence type="ECO:0000256" key="1">
    <source>
        <dbReference type="SAM" id="MobiDB-lite"/>
    </source>
</evidence>
<sequence>MDNALDSIPHGRKADSDVSVGEKRDSLGNNAYSPSESVQFSAKAVRTRHGSGIAIAAAVAILSGCATALGVFLIIRETHVGNSKTDNCHNCWNINSSRWNTAVAFYGSVLGAAGALLLRILVTYIAQRQLVTNSATSLRAFRPLKMIDLIRVVQNRKFALQRGWAIPILVATFLSSSATIALLGVNTQIGTAKNTFGSATIGLLNYTSSLFYTTADGSEFQDEVVIDTSNFDGPVVKAASIASLKASQQYTDFYAQQHDLLEGGRIGNSTYDDVDTGGIGVNVGSYLRYSGSSDYYQPPTNYTFNRLTGVVWGINTTVSCTPSDAFTISLTRPSLGYFGGINVYNVTGPGYSFAFATTEWYSETNNQPWAFMTYANLSAYVGPNLSNGLVDPTQPTDWMNLVVVIPDLIESAIFVCGVTAEQYLASIEVAGVAGSVVYTPLGLRKDVSGPFLSQKIVQFLYQVLNLGVGRGVGQSIHGFSRAEGNNNTLANILSDTLSAASRIYITLNKQHFEQSSAVVPGVKLDQTYFLLEYSLQRIGGGTPWVFLPVLLFITSIVAAVIFVGPRKIAMVDVTDPVAVAAVMMGSSVPQLRGRGSGNYSILGSDILDDVELVLRTHGENRVEFTTAGGVTQPPEIDRDYY</sequence>
<reference evidence="3 4" key="1">
    <citation type="submission" date="2018-06" db="EMBL/GenBank/DDBJ databases">
        <title>A transcriptomic atlas of mushroom development highlights an independent origin of complex multicellularity.</title>
        <authorList>
            <consortium name="DOE Joint Genome Institute"/>
            <person name="Krizsan K."/>
            <person name="Almasi E."/>
            <person name="Merenyi Z."/>
            <person name="Sahu N."/>
            <person name="Viragh M."/>
            <person name="Koszo T."/>
            <person name="Mondo S."/>
            <person name="Kiss B."/>
            <person name="Balint B."/>
            <person name="Kues U."/>
            <person name="Barry K."/>
            <person name="Hegedus J.C."/>
            <person name="Henrissat B."/>
            <person name="Johnson J."/>
            <person name="Lipzen A."/>
            <person name="Ohm R."/>
            <person name="Nagy I."/>
            <person name="Pangilinan J."/>
            <person name="Yan J."/>
            <person name="Xiong Y."/>
            <person name="Grigoriev I.V."/>
            <person name="Hibbett D.S."/>
            <person name="Nagy L.G."/>
        </authorList>
    </citation>
    <scope>NUCLEOTIDE SEQUENCE [LARGE SCALE GENOMIC DNA]</scope>
    <source>
        <strain evidence="3 4">SZMC22713</strain>
    </source>
</reference>
<dbReference type="VEuPathDB" id="FungiDB:BD410DRAFT_790751"/>
<dbReference type="EMBL" id="ML170187">
    <property type="protein sequence ID" value="TDL20530.1"/>
    <property type="molecule type" value="Genomic_DNA"/>
</dbReference>
<feature type="transmembrane region" description="Helical" evidence="2">
    <location>
        <begin position="53"/>
        <end position="75"/>
    </location>
</feature>
<evidence type="ECO:0000313" key="4">
    <source>
        <dbReference type="Proteomes" id="UP000294933"/>
    </source>
</evidence>
<protein>
    <submittedName>
        <fullName evidence="3">Uncharacterized protein</fullName>
    </submittedName>
</protein>
<feature type="transmembrane region" description="Helical" evidence="2">
    <location>
        <begin position="164"/>
        <end position="185"/>
    </location>
</feature>
<organism evidence="3 4">
    <name type="scientific">Rickenella mellea</name>
    <dbReference type="NCBI Taxonomy" id="50990"/>
    <lineage>
        <taxon>Eukaryota</taxon>
        <taxon>Fungi</taxon>
        <taxon>Dikarya</taxon>
        <taxon>Basidiomycota</taxon>
        <taxon>Agaricomycotina</taxon>
        <taxon>Agaricomycetes</taxon>
        <taxon>Hymenochaetales</taxon>
        <taxon>Rickenellaceae</taxon>
        <taxon>Rickenella</taxon>
    </lineage>
</organism>
<dbReference type="AlphaFoldDB" id="A0A4Y7Q158"/>
<evidence type="ECO:0000313" key="3">
    <source>
        <dbReference type="EMBL" id="TDL20530.1"/>
    </source>
</evidence>
<accession>A0A4Y7Q158</accession>
<feature type="compositionally biased region" description="Basic and acidic residues" evidence="1">
    <location>
        <begin position="12"/>
        <end position="26"/>
    </location>
</feature>
<keyword evidence="2" id="KW-0812">Transmembrane</keyword>
<feature type="transmembrane region" description="Helical" evidence="2">
    <location>
        <begin position="103"/>
        <end position="122"/>
    </location>
</feature>
<dbReference type="Proteomes" id="UP000294933">
    <property type="component" value="Unassembled WGS sequence"/>
</dbReference>
<dbReference type="OrthoDB" id="5412569at2759"/>
<gene>
    <name evidence="3" type="ORF">BD410DRAFT_790751</name>
</gene>